<accession>A0A2W6MTH5</accession>
<evidence type="ECO:0000313" key="3">
    <source>
        <dbReference type="Proteomes" id="UP000249746"/>
    </source>
</evidence>
<keyword evidence="1" id="KW-0472">Membrane</keyword>
<gene>
    <name evidence="2" type="ORF">B6S12_07095</name>
</gene>
<sequence>MGVIIFLLSILLCIFWFLDMGLLKKTFSIFFGFAIMVAMVFGCKLVKAFFMSLQEYIEDRYFLHFFDLFYRYSNLILEIGLLLFFML</sequence>
<comment type="caution">
    <text evidence="2">The sequence shown here is derived from an EMBL/GenBank/DDBJ whole genome shotgun (WGS) entry which is preliminary data.</text>
</comment>
<dbReference type="AlphaFoldDB" id="A0A2W6MTH5"/>
<keyword evidence="1" id="KW-1133">Transmembrane helix</keyword>
<keyword evidence="1" id="KW-0812">Transmembrane</keyword>
<feature type="transmembrane region" description="Helical" evidence="1">
    <location>
        <begin position="30"/>
        <end position="49"/>
    </location>
</feature>
<evidence type="ECO:0000313" key="2">
    <source>
        <dbReference type="EMBL" id="PZT47844.1"/>
    </source>
</evidence>
<keyword evidence="3" id="KW-1185">Reference proteome</keyword>
<name>A0A2W6MTH5_9HELI</name>
<proteinExistence type="predicted"/>
<feature type="transmembrane region" description="Helical" evidence="1">
    <location>
        <begin position="6"/>
        <end position="23"/>
    </location>
</feature>
<dbReference type="EMBL" id="NBIU01000020">
    <property type="protein sequence ID" value="PZT47844.1"/>
    <property type="molecule type" value="Genomic_DNA"/>
</dbReference>
<reference evidence="2 3" key="1">
    <citation type="submission" date="2017-03" db="EMBL/GenBank/DDBJ databases">
        <title>Genomic and clinical evidence uncovers the enterohepatic species Helicobacter valdiviensis as a potential human intestinal pathogen.</title>
        <authorList>
            <person name="Fresia P."/>
            <person name="Jara R."/>
            <person name="Sierra R."/>
            <person name="Ferres I."/>
            <person name="Greif G."/>
            <person name="Iraola G."/>
            <person name="Collado L."/>
        </authorList>
    </citation>
    <scope>NUCLEOTIDE SEQUENCE [LARGE SCALE GENOMIC DNA]</scope>
    <source>
        <strain evidence="2 3">WBE14</strain>
    </source>
</reference>
<protein>
    <submittedName>
        <fullName evidence="2">Uncharacterized protein</fullName>
    </submittedName>
</protein>
<organism evidence="2 3">
    <name type="scientific">Helicobacter valdiviensis</name>
    <dbReference type="NCBI Taxonomy" id="1458358"/>
    <lineage>
        <taxon>Bacteria</taxon>
        <taxon>Pseudomonadati</taxon>
        <taxon>Campylobacterota</taxon>
        <taxon>Epsilonproteobacteria</taxon>
        <taxon>Campylobacterales</taxon>
        <taxon>Helicobacteraceae</taxon>
        <taxon>Helicobacter</taxon>
    </lineage>
</organism>
<feature type="transmembrane region" description="Helical" evidence="1">
    <location>
        <begin position="69"/>
        <end position="86"/>
    </location>
</feature>
<dbReference type="Proteomes" id="UP000249746">
    <property type="component" value="Unassembled WGS sequence"/>
</dbReference>
<evidence type="ECO:0000256" key="1">
    <source>
        <dbReference type="SAM" id="Phobius"/>
    </source>
</evidence>